<dbReference type="Pfam" id="PF03968">
    <property type="entry name" value="LptD_N"/>
    <property type="match status" value="1"/>
</dbReference>
<evidence type="ECO:0000256" key="2">
    <source>
        <dbReference type="SAM" id="MobiDB-lite"/>
    </source>
</evidence>
<evidence type="ECO:0000259" key="4">
    <source>
        <dbReference type="Pfam" id="PF03968"/>
    </source>
</evidence>
<dbReference type="GO" id="GO:0017089">
    <property type="term" value="F:glycolipid transfer activity"/>
    <property type="evidence" value="ECO:0007669"/>
    <property type="project" value="TreeGrafter"/>
</dbReference>
<proteinExistence type="predicted"/>
<reference evidence="5 6" key="1">
    <citation type="submission" date="2019-09" db="EMBL/GenBank/DDBJ databases">
        <authorList>
            <person name="Kevbrin V."/>
            <person name="Grouzdev D.S."/>
        </authorList>
    </citation>
    <scope>NUCLEOTIDE SEQUENCE [LARGE SCALE GENOMIC DNA]</scope>
    <source>
        <strain evidence="5 6">G-192</strain>
    </source>
</reference>
<feature type="region of interest" description="Disordered" evidence="2">
    <location>
        <begin position="158"/>
        <end position="186"/>
    </location>
</feature>
<feature type="chain" id="PRO_5024313921" evidence="3">
    <location>
        <begin position="23"/>
        <end position="186"/>
    </location>
</feature>
<feature type="domain" description="Organic solvent tolerance-like N-terminal" evidence="4">
    <location>
        <begin position="32"/>
        <end position="138"/>
    </location>
</feature>
<dbReference type="RefSeq" id="WP_150023338.1">
    <property type="nucleotide sequence ID" value="NZ_VWOJ01000002.1"/>
</dbReference>
<protein>
    <submittedName>
        <fullName evidence="5">OstA family protein</fullName>
    </submittedName>
</protein>
<evidence type="ECO:0000313" key="5">
    <source>
        <dbReference type="EMBL" id="KAA5804071.1"/>
    </source>
</evidence>
<dbReference type="InterPro" id="IPR052037">
    <property type="entry name" value="LPS_export_LptA"/>
</dbReference>
<keyword evidence="6" id="KW-1185">Reference proteome</keyword>
<dbReference type="Proteomes" id="UP000325122">
    <property type="component" value="Unassembled WGS sequence"/>
</dbReference>
<dbReference type="GO" id="GO:0009279">
    <property type="term" value="C:cell outer membrane"/>
    <property type="evidence" value="ECO:0007669"/>
    <property type="project" value="TreeGrafter"/>
</dbReference>
<keyword evidence="1 3" id="KW-0732">Signal</keyword>
<dbReference type="Gene3D" id="2.60.450.10">
    <property type="entry name" value="Lipopolysaccharide (LPS) transport protein A like domain"/>
    <property type="match status" value="1"/>
</dbReference>
<organism evidence="5 6">
    <name type="scientific">Alkalicaulis satelles</name>
    <dbReference type="NCBI Taxonomy" id="2609175"/>
    <lineage>
        <taxon>Bacteria</taxon>
        <taxon>Pseudomonadati</taxon>
        <taxon>Pseudomonadota</taxon>
        <taxon>Alphaproteobacteria</taxon>
        <taxon>Maricaulales</taxon>
        <taxon>Maricaulaceae</taxon>
        <taxon>Alkalicaulis</taxon>
    </lineage>
</organism>
<dbReference type="EMBL" id="VWOJ01000002">
    <property type="protein sequence ID" value="KAA5804071.1"/>
    <property type="molecule type" value="Genomic_DNA"/>
</dbReference>
<evidence type="ECO:0000256" key="3">
    <source>
        <dbReference type="SAM" id="SignalP"/>
    </source>
</evidence>
<evidence type="ECO:0000256" key="1">
    <source>
        <dbReference type="ARBA" id="ARBA00022729"/>
    </source>
</evidence>
<sequence>MFRRLFCAALLAAVCPLTGAHAQTQQQGPLDISAENSEILDPQGRLIYWGDVNIIRGEERLRADRVEALFNRRQDGGDGGLRRVIATGEVFYIRPGEIARGDHGIYDLEANTITLTGAVVLTQGCNVSTGERLEADLDGGMARLFGGEGGRVRSIFFTGSEGPADTRDCPAPDVPGEGPRPFPGGR</sequence>
<dbReference type="PANTHER" id="PTHR36504:SF1">
    <property type="entry name" value="LIPOPOLYSACCHARIDE EXPORT SYSTEM PROTEIN LPTA"/>
    <property type="match status" value="1"/>
</dbReference>
<comment type="caution">
    <text evidence="5">The sequence shown here is derived from an EMBL/GenBank/DDBJ whole genome shotgun (WGS) entry which is preliminary data.</text>
</comment>
<accession>A0A5M6ZPC2</accession>
<dbReference type="InterPro" id="IPR005653">
    <property type="entry name" value="OstA-like_N"/>
</dbReference>
<gene>
    <name evidence="5" type="ORF">F1654_09860</name>
</gene>
<name>A0A5M6ZPC2_9PROT</name>
<dbReference type="GO" id="GO:0030288">
    <property type="term" value="C:outer membrane-bounded periplasmic space"/>
    <property type="evidence" value="ECO:0007669"/>
    <property type="project" value="TreeGrafter"/>
</dbReference>
<evidence type="ECO:0000313" key="6">
    <source>
        <dbReference type="Proteomes" id="UP000325122"/>
    </source>
</evidence>
<feature type="signal peptide" evidence="3">
    <location>
        <begin position="1"/>
        <end position="22"/>
    </location>
</feature>
<dbReference type="GO" id="GO:0015920">
    <property type="term" value="P:lipopolysaccharide transport"/>
    <property type="evidence" value="ECO:0007669"/>
    <property type="project" value="TreeGrafter"/>
</dbReference>
<dbReference type="PANTHER" id="PTHR36504">
    <property type="entry name" value="LIPOPOLYSACCHARIDE EXPORT SYSTEM PROTEIN LPTA"/>
    <property type="match status" value="1"/>
</dbReference>
<dbReference type="AlphaFoldDB" id="A0A5M6ZPC2"/>